<feature type="active site" description="Nucleophile" evidence="15">
    <location>
        <position position="365"/>
    </location>
</feature>
<name>L5M1G4_MYODS</name>
<dbReference type="Pfam" id="PF04137">
    <property type="entry name" value="ERO1"/>
    <property type="match status" value="1"/>
</dbReference>
<evidence type="ECO:0000256" key="2">
    <source>
        <dbReference type="ARBA" id="ARBA00004367"/>
    </source>
</evidence>
<organism evidence="18 19">
    <name type="scientific">Myotis davidii</name>
    <name type="common">David's myotis</name>
    <dbReference type="NCBI Taxonomy" id="225400"/>
    <lineage>
        <taxon>Eukaryota</taxon>
        <taxon>Metazoa</taxon>
        <taxon>Chordata</taxon>
        <taxon>Craniata</taxon>
        <taxon>Vertebrata</taxon>
        <taxon>Euteleostomi</taxon>
        <taxon>Mammalia</taxon>
        <taxon>Eutheria</taxon>
        <taxon>Laurasiatheria</taxon>
        <taxon>Chiroptera</taxon>
        <taxon>Yangochiroptera</taxon>
        <taxon>Vespertilionidae</taxon>
        <taxon>Myotis</taxon>
    </lineage>
</organism>
<dbReference type="GO" id="GO:0016972">
    <property type="term" value="F:thiol oxidase activity"/>
    <property type="evidence" value="ECO:0007669"/>
    <property type="project" value="InterPro"/>
</dbReference>
<evidence type="ECO:0000256" key="14">
    <source>
        <dbReference type="ARBA" id="ARBA00023284"/>
    </source>
</evidence>
<dbReference type="GO" id="GO:0005789">
    <property type="term" value="C:endoplasmic reticulum membrane"/>
    <property type="evidence" value="ECO:0007669"/>
    <property type="project" value="UniProtKB-SubCell"/>
</dbReference>
<evidence type="ECO:0000256" key="6">
    <source>
        <dbReference type="ARBA" id="ARBA00022729"/>
    </source>
</evidence>
<feature type="binding site" evidence="16">
    <location>
        <position position="258"/>
    </location>
    <ligand>
        <name>FAD</name>
        <dbReference type="ChEBI" id="CHEBI:57692"/>
    </ligand>
</feature>
<evidence type="ECO:0000256" key="9">
    <source>
        <dbReference type="ARBA" id="ARBA00022982"/>
    </source>
</evidence>
<dbReference type="EMBL" id="KB105638">
    <property type="protein sequence ID" value="ELK32115.1"/>
    <property type="molecule type" value="Genomic_DNA"/>
</dbReference>
<keyword evidence="10" id="KW-0560">Oxidoreductase</keyword>
<evidence type="ECO:0000256" key="7">
    <source>
        <dbReference type="ARBA" id="ARBA00022824"/>
    </source>
</evidence>
<protein>
    <submittedName>
        <fullName evidence="18">ERO1-like protein beta</fullName>
    </submittedName>
</protein>
<evidence type="ECO:0000256" key="13">
    <source>
        <dbReference type="ARBA" id="ARBA00023180"/>
    </source>
</evidence>
<evidence type="ECO:0000256" key="4">
    <source>
        <dbReference type="ARBA" id="ARBA00022448"/>
    </source>
</evidence>
<dbReference type="PIRSF" id="PIRSF017205">
    <property type="entry name" value="ERO1"/>
    <property type="match status" value="1"/>
</dbReference>
<keyword evidence="8 16" id="KW-0274">FAD</keyword>
<proteinExistence type="inferred from homology"/>
<accession>L5M1G4</accession>
<sequence>MAWLTRDFERRRRSLVIGVLDDCLCDIESIDNFNTYKIFPKIKKLQERDYFRYYKVNLKRPCPFWAEDGHCSIKDCHVEPCPESKIPVGIKAGISNKYLKVANNTKEFEDCEQASKLGAINSTLSNQSKEAFIDWARYDDSQDHFCELDEEREAGSSKSKFHRSPVKCSHKCALPSRRGRRPRSVYRPLNPLAPSRGEDDGESFYTWLEGLCLEKRVFYKLISGLHASINLHLCANYLLEETWGKPSWGPNIKEFKRRFDPVETKGEGPRRLKNLYFLYLIELRALSKVAPYFERSVVDLYTGNVDDDADTKTLLLNIFQDTKSFPMHFDEKSMFSGDKKGAKSLKEEFRLHFKNISRIMDCVGCDKCRLWGKLQTQGLGTALKILFSEKEIQKLPENSPSKGFQLTRQEIVALLNAFGRLSTSIRELQNFKALLQHRR</sequence>
<reference evidence="19" key="1">
    <citation type="journal article" date="2013" name="Science">
        <title>Comparative analysis of bat genomes provides insight into the evolution of flight and immunity.</title>
        <authorList>
            <person name="Zhang G."/>
            <person name="Cowled C."/>
            <person name="Shi Z."/>
            <person name="Huang Z."/>
            <person name="Bishop-Lilly K.A."/>
            <person name="Fang X."/>
            <person name="Wynne J.W."/>
            <person name="Xiong Z."/>
            <person name="Baker M.L."/>
            <person name="Zhao W."/>
            <person name="Tachedjian M."/>
            <person name="Zhu Y."/>
            <person name="Zhou P."/>
            <person name="Jiang X."/>
            <person name="Ng J."/>
            <person name="Yang L."/>
            <person name="Wu L."/>
            <person name="Xiao J."/>
            <person name="Feng Y."/>
            <person name="Chen Y."/>
            <person name="Sun X."/>
            <person name="Zhang Y."/>
            <person name="Marsh G.A."/>
            <person name="Crameri G."/>
            <person name="Broder C.C."/>
            <person name="Frey K.G."/>
            <person name="Wang L.F."/>
            <person name="Wang J."/>
        </authorList>
    </citation>
    <scope>NUCLEOTIDE SEQUENCE [LARGE SCALE GENOMIC DNA]</scope>
</reference>
<feature type="binding site" evidence="16">
    <location>
        <position position="226"/>
    </location>
    <ligand>
        <name>FAD</name>
        <dbReference type="ChEBI" id="CHEBI:57692"/>
    </ligand>
</feature>
<keyword evidence="12 17" id="KW-1015">Disulfide bond</keyword>
<evidence type="ECO:0000256" key="16">
    <source>
        <dbReference type="PIRSR" id="PIRSR017205-2"/>
    </source>
</evidence>
<feature type="disulfide bond" description="Redox-active" evidence="17">
    <location>
        <begin position="71"/>
        <end position="76"/>
    </location>
</feature>
<dbReference type="PANTHER" id="PTHR12613">
    <property type="entry name" value="ERO1-RELATED"/>
    <property type="match status" value="1"/>
</dbReference>
<dbReference type="SUPFAM" id="SSF110019">
    <property type="entry name" value="ERO1-like"/>
    <property type="match status" value="1"/>
</dbReference>
<dbReference type="eggNOG" id="KOG2608">
    <property type="taxonomic scope" value="Eukaryota"/>
</dbReference>
<comment type="subcellular location">
    <subcellularLocation>
        <location evidence="2">Endoplasmic reticulum membrane</location>
        <topology evidence="2">Peripheral membrane protein</topology>
        <orientation evidence="2">Lumenal side</orientation>
    </subcellularLocation>
</comment>
<dbReference type="GO" id="GO:0071949">
    <property type="term" value="F:FAD binding"/>
    <property type="evidence" value="ECO:0007669"/>
    <property type="project" value="InterPro"/>
</dbReference>
<feature type="disulfide bond" evidence="17">
    <location>
        <begin position="111"/>
        <end position="146"/>
    </location>
</feature>
<evidence type="ECO:0000313" key="19">
    <source>
        <dbReference type="Proteomes" id="UP000010556"/>
    </source>
</evidence>
<evidence type="ECO:0000256" key="10">
    <source>
        <dbReference type="ARBA" id="ARBA00023002"/>
    </source>
</evidence>
<gene>
    <name evidence="18" type="ORF">MDA_GLEAN10022806</name>
</gene>
<evidence type="ECO:0000256" key="11">
    <source>
        <dbReference type="ARBA" id="ARBA00023136"/>
    </source>
</evidence>
<dbReference type="InterPro" id="IPR007266">
    <property type="entry name" value="Ero1"/>
</dbReference>
<evidence type="ECO:0000313" key="18">
    <source>
        <dbReference type="EMBL" id="ELK32115.1"/>
    </source>
</evidence>
<dbReference type="AlphaFoldDB" id="L5M1G4"/>
<evidence type="ECO:0000256" key="5">
    <source>
        <dbReference type="ARBA" id="ARBA00022630"/>
    </source>
</evidence>
<dbReference type="GO" id="GO:0034975">
    <property type="term" value="P:protein folding in endoplasmic reticulum"/>
    <property type="evidence" value="ECO:0007669"/>
    <property type="project" value="InterPro"/>
</dbReference>
<keyword evidence="11" id="KW-0472">Membrane</keyword>
<evidence type="ECO:0000256" key="15">
    <source>
        <dbReference type="PIRSR" id="PIRSR017205-1"/>
    </source>
</evidence>
<dbReference type="GO" id="GO:0015035">
    <property type="term" value="F:protein-disulfide reductase activity"/>
    <property type="evidence" value="ECO:0007669"/>
    <property type="project" value="InterPro"/>
</dbReference>
<evidence type="ECO:0000256" key="1">
    <source>
        <dbReference type="ARBA" id="ARBA00001974"/>
    </source>
</evidence>
<keyword evidence="13" id="KW-0325">Glycoprotein</keyword>
<feature type="disulfide bond" description="Redox-active" evidence="17">
    <location>
        <begin position="365"/>
        <end position="368"/>
    </location>
</feature>
<evidence type="ECO:0000256" key="8">
    <source>
        <dbReference type="ARBA" id="ARBA00022827"/>
    </source>
</evidence>
<keyword evidence="9" id="KW-0249">Electron transport</keyword>
<evidence type="ECO:0000256" key="17">
    <source>
        <dbReference type="PIRSR" id="PIRSR017205-3"/>
    </source>
</evidence>
<keyword evidence="4" id="KW-0813">Transport</keyword>
<comment type="cofactor">
    <cofactor evidence="1 16">
        <name>FAD</name>
        <dbReference type="ChEBI" id="CHEBI:57692"/>
    </cofactor>
</comment>
<keyword evidence="6" id="KW-0732">Signal</keyword>
<feature type="active site" evidence="15">
    <location>
        <position position="368"/>
    </location>
</feature>
<dbReference type="PANTHER" id="PTHR12613:SF2">
    <property type="entry name" value="ERO1-LIKE PROTEIN BETA"/>
    <property type="match status" value="1"/>
</dbReference>
<dbReference type="InterPro" id="IPR037192">
    <property type="entry name" value="ERO1-like_sf"/>
</dbReference>
<keyword evidence="19" id="KW-1185">Reference proteome</keyword>
<keyword evidence="7" id="KW-0256">Endoplasmic reticulum</keyword>
<comment type="similarity">
    <text evidence="3">Belongs to the EROs family.</text>
</comment>
<dbReference type="Proteomes" id="UP000010556">
    <property type="component" value="Unassembled WGS sequence"/>
</dbReference>
<keyword evidence="14" id="KW-0676">Redox-active center</keyword>
<keyword evidence="5" id="KW-0285">Flavoprotein</keyword>
<feature type="binding site" evidence="16">
    <location>
        <position position="223"/>
    </location>
    <ligand>
        <name>FAD</name>
        <dbReference type="ChEBI" id="CHEBI:57692"/>
    </ligand>
</feature>
<evidence type="ECO:0000256" key="3">
    <source>
        <dbReference type="ARBA" id="ARBA00008277"/>
    </source>
</evidence>
<evidence type="ECO:0000256" key="12">
    <source>
        <dbReference type="ARBA" id="ARBA00023157"/>
    </source>
</evidence>